<keyword evidence="2 3" id="KW-0539">Nucleus</keyword>
<dbReference type="PANTHER" id="PTHR46040">
    <property type="entry name" value="HIGH MOBILITY GROUP PROTEIN 2"/>
    <property type="match status" value="1"/>
</dbReference>
<dbReference type="PROSITE" id="PS50118">
    <property type="entry name" value="HMG_BOX_2"/>
    <property type="match status" value="1"/>
</dbReference>
<proteinExistence type="predicted"/>
<dbReference type="CDD" id="cd21980">
    <property type="entry name" value="HMG-box_HMG20"/>
    <property type="match status" value="1"/>
</dbReference>
<gene>
    <name evidence="6" type="ORF">AGLY_011376</name>
</gene>
<evidence type="ECO:0000256" key="3">
    <source>
        <dbReference type="PROSITE-ProRule" id="PRU00267"/>
    </source>
</evidence>
<feature type="DNA-binding region" description="HMG box" evidence="3">
    <location>
        <begin position="48"/>
        <end position="118"/>
    </location>
</feature>
<dbReference type="SMART" id="SM00398">
    <property type="entry name" value="HMG"/>
    <property type="match status" value="1"/>
</dbReference>
<feature type="domain" description="HMG box" evidence="5">
    <location>
        <begin position="48"/>
        <end position="118"/>
    </location>
</feature>
<sequence>MIQSENTLTMDKSGQDDEFIENGVPKKVDKNHVKGKKRKKCLRDKTAPRPPHSGYIRFLNDRREQFRSENPNLPFAEITKVLATEWNQLPVDKKQVICFIISAEQERVKYVEELAAYKKTDAYKNFIQHKLKKNKLKVPNQEDQKLAKEKPSNHNINKGYDIPIYTEEFLNFNKARESELRYLRKTVTDQEQEVAVLDKHIGNMNNGIIKLMANTEKLKIGCSKYEQYLIQLRSLLLDNFSNISFPDNIEPPTTESIDTFMVNLATFLSTGTTTDPTWLASVKKAISNQDFSQC</sequence>
<comment type="caution">
    <text evidence="6">The sequence shown here is derived from an EMBL/GenBank/DDBJ whole genome shotgun (WGS) entry which is preliminary data.</text>
</comment>
<organism evidence="6 7">
    <name type="scientific">Aphis glycines</name>
    <name type="common">Soybean aphid</name>
    <dbReference type="NCBI Taxonomy" id="307491"/>
    <lineage>
        <taxon>Eukaryota</taxon>
        <taxon>Metazoa</taxon>
        <taxon>Ecdysozoa</taxon>
        <taxon>Arthropoda</taxon>
        <taxon>Hexapoda</taxon>
        <taxon>Insecta</taxon>
        <taxon>Pterygota</taxon>
        <taxon>Neoptera</taxon>
        <taxon>Paraneoptera</taxon>
        <taxon>Hemiptera</taxon>
        <taxon>Sternorrhyncha</taxon>
        <taxon>Aphidomorpha</taxon>
        <taxon>Aphidoidea</taxon>
        <taxon>Aphididae</taxon>
        <taxon>Aphidini</taxon>
        <taxon>Aphis</taxon>
        <taxon>Aphis</taxon>
    </lineage>
</organism>
<dbReference type="GO" id="GO:0010468">
    <property type="term" value="P:regulation of gene expression"/>
    <property type="evidence" value="ECO:0007669"/>
    <property type="project" value="TreeGrafter"/>
</dbReference>
<evidence type="ECO:0000259" key="5">
    <source>
        <dbReference type="PROSITE" id="PS50118"/>
    </source>
</evidence>
<dbReference type="GO" id="GO:0005634">
    <property type="term" value="C:nucleus"/>
    <property type="evidence" value="ECO:0007669"/>
    <property type="project" value="UniProtKB-UniRule"/>
</dbReference>
<dbReference type="PANTHER" id="PTHR46040:SF3">
    <property type="entry name" value="HIGH MOBILITY GROUP PROTEIN 2"/>
    <property type="match status" value="1"/>
</dbReference>
<reference evidence="6 7" key="1">
    <citation type="submission" date="2019-08" db="EMBL/GenBank/DDBJ databases">
        <title>The genome of the soybean aphid Biotype 1, its phylome, world population structure and adaptation to the North American continent.</title>
        <authorList>
            <person name="Giordano R."/>
            <person name="Donthu R.K."/>
            <person name="Hernandez A.G."/>
            <person name="Wright C.L."/>
            <person name="Zimin A.V."/>
        </authorList>
    </citation>
    <scope>NUCLEOTIDE SEQUENCE [LARGE SCALE GENOMIC DNA]</scope>
    <source>
        <tissue evidence="6">Whole aphids</tissue>
    </source>
</reference>
<dbReference type="OrthoDB" id="3213154at2759"/>
<keyword evidence="7" id="KW-1185">Reference proteome</keyword>
<evidence type="ECO:0000313" key="6">
    <source>
        <dbReference type="EMBL" id="KAE9530914.1"/>
    </source>
</evidence>
<dbReference type="SUPFAM" id="SSF47095">
    <property type="entry name" value="HMG-box"/>
    <property type="match status" value="1"/>
</dbReference>
<keyword evidence="1 3" id="KW-0238">DNA-binding</keyword>
<dbReference type="InterPro" id="IPR009071">
    <property type="entry name" value="HMG_box_dom"/>
</dbReference>
<feature type="compositionally biased region" description="Polar residues" evidence="4">
    <location>
        <begin position="1"/>
        <end position="12"/>
    </location>
</feature>
<feature type="compositionally biased region" description="Basic residues" evidence="4">
    <location>
        <begin position="33"/>
        <end position="42"/>
    </location>
</feature>
<dbReference type="Gene3D" id="1.10.30.10">
    <property type="entry name" value="High mobility group box domain"/>
    <property type="match status" value="1"/>
</dbReference>
<accession>A0A6G0TEL5</accession>
<protein>
    <recommendedName>
        <fullName evidence="5">HMG box domain-containing protein</fullName>
    </recommendedName>
</protein>
<name>A0A6G0TEL5_APHGL</name>
<evidence type="ECO:0000256" key="2">
    <source>
        <dbReference type="ARBA" id="ARBA00023242"/>
    </source>
</evidence>
<dbReference type="AlphaFoldDB" id="A0A6G0TEL5"/>
<dbReference type="EMBL" id="VYZN01000042">
    <property type="protein sequence ID" value="KAE9530914.1"/>
    <property type="molecule type" value="Genomic_DNA"/>
</dbReference>
<feature type="region of interest" description="Disordered" evidence="4">
    <location>
        <begin position="1"/>
        <end position="52"/>
    </location>
</feature>
<dbReference type="GO" id="GO:0003677">
    <property type="term" value="F:DNA binding"/>
    <property type="evidence" value="ECO:0007669"/>
    <property type="project" value="UniProtKB-UniRule"/>
</dbReference>
<evidence type="ECO:0000313" key="7">
    <source>
        <dbReference type="Proteomes" id="UP000475862"/>
    </source>
</evidence>
<dbReference type="Pfam" id="PF00505">
    <property type="entry name" value="HMG_box"/>
    <property type="match status" value="1"/>
</dbReference>
<evidence type="ECO:0000256" key="1">
    <source>
        <dbReference type="ARBA" id="ARBA00023125"/>
    </source>
</evidence>
<dbReference type="InterPro" id="IPR051965">
    <property type="entry name" value="ChromReg_NeuronalGeneExpr"/>
</dbReference>
<dbReference type="Proteomes" id="UP000475862">
    <property type="component" value="Unassembled WGS sequence"/>
</dbReference>
<evidence type="ECO:0000256" key="4">
    <source>
        <dbReference type="SAM" id="MobiDB-lite"/>
    </source>
</evidence>
<dbReference type="InterPro" id="IPR036910">
    <property type="entry name" value="HMG_box_dom_sf"/>
</dbReference>